<proteinExistence type="predicted"/>
<reference evidence="4" key="2">
    <citation type="submission" date="2012-11" db="EMBL/GenBank/DDBJ databases">
        <authorList>
            <person name="Kuo A."/>
            <person name="Curtis B.A."/>
            <person name="Tanifuji G."/>
            <person name="Burki F."/>
            <person name="Gruber A."/>
            <person name="Irimia M."/>
            <person name="Maruyama S."/>
            <person name="Arias M.C."/>
            <person name="Ball S.G."/>
            <person name="Gile G.H."/>
            <person name="Hirakawa Y."/>
            <person name="Hopkins J.F."/>
            <person name="Rensing S.A."/>
            <person name="Schmutz J."/>
            <person name="Symeonidi A."/>
            <person name="Elias M."/>
            <person name="Eveleigh R.J."/>
            <person name="Herman E.K."/>
            <person name="Klute M.J."/>
            <person name="Nakayama T."/>
            <person name="Obornik M."/>
            <person name="Reyes-Prieto A."/>
            <person name="Armbrust E.V."/>
            <person name="Aves S.J."/>
            <person name="Beiko R.G."/>
            <person name="Coutinho P."/>
            <person name="Dacks J.B."/>
            <person name="Durnford D.G."/>
            <person name="Fast N.M."/>
            <person name="Green B.R."/>
            <person name="Grisdale C."/>
            <person name="Hempe F."/>
            <person name="Henrissat B."/>
            <person name="Hoppner M.P."/>
            <person name="Ishida K.-I."/>
            <person name="Kim E."/>
            <person name="Koreny L."/>
            <person name="Kroth P.G."/>
            <person name="Liu Y."/>
            <person name="Malik S.-B."/>
            <person name="Maier U.G."/>
            <person name="McRose D."/>
            <person name="Mock T."/>
            <person name="Neilson J.A."/>
            <person name="Onodera N.T."/>
            <person name="Poole A.M."/>
            <person name="Pritham E.J."/>
            <person name="Richards T.A."/>
            <person name="Rocap G."/>
            <person name="Roy S.W."/>
            <person name="Sarai C."/>
            <person name="Schaack S."/>
            <person name="Shirato S."/>
            <person name="Slamovits C.H."/>
            <person name="Spencer D.F."/>
            <person name="Suzuki S."/>
            <person name="Worden A.Z."/>
            <person name="Zauner S."/>
            <person name="Barry K."/>
            <person name="Bell C."/>
            <person name="Bharti A.K."/>
            <person name="Crow J.A."/>
            <person name="Grimwood J."/>
            <person name="Kramer R."/>
            <person name="Lindquist E."/>
            <person name="Lucas S."/>
            <person name="Salamov A."/>
            <person name="McFadden G.I."/>
            <person name="Lane C.E."/>
            <person name="Keeling P.J."/>
            <person name="Gray M.W."/>
            <person name="Grigoriev I.V."/>
            <person name="Archibald J.M."/>
        </authorList>
    </citation>
    <scope>NUCLEOTIDE SEQUENCE</scope>
    <source>
        <strain evidence="4">CCMP2712</strain>
    </source>
</reference>
<evidence type="ECO:0000256" key="1">
    <source>
        <dbReference type="SAM" id="Phobius"/>
    </source>
</evidence>
<evidence type="ECO:0000313" key="3">
    <source>
        <dbReference type="EnsemblProtists" id="EKX39680"/>
    </source>
</evidence>
<keyword evidence="1" id="KW-1133">Transmembrane helix</keyword>
<protein>
    <submittedName>
        <fullName evidence="2 3">Uncharacterized protein</fullName>
    </submittedName>
</protein>
<feature type="transmembrane region" description="Helical" evidence="1">
    <location>
        <begin position="6"/>
        <end position="22"/>
    </location>
</feature>
<dbReference type="EnsemblProtists" id="EKX39680">
    <property type="protein sequence ID" value="EKX39680"/>
    <property type="gene ID" value="GUITHDRAFT_114176"/>
</dbReference>
<keyword evidence="1" id="KW-0812">Transmembrane</keyword>
<name>L1IV20_GUITC</name>
<reference evidence="2 4" key="1">
    <citation type="journal article" date="2012" name="Nature">
        <title>Algal genomes reveal evolutionary mosaicism and the fate of nucleomorphs.</title>
        <authorList>
            <consortium name="DOE Joint Genome Institute"/>
            <person name="Curtis B.A."/>
            <person name="Tanifuji G."/>
            <person name="Burki F."/>
            <person name="Gruber A."/>
            <person name="Irimia M."/>
            <person name="Maruyama S."/>
            <person name="Arias M.C."/>
            <person name="Ball S.G."/>
            <person name="Gile G.H."/>
            <person name="Hirakawa Y."/>
            <person name="Hopkins J.F."/>
            <person name="Kuo A."/>
            <person name="Rensing S.A."/>
            <person name="Schmutz J."/>
            <person name="Symeonidi A."/>
            <person name="Elias M."/>
            <person name="Eveleigh R.J."/>
            <person name="Herman E.K."/>
            <person name="Klute M.J."/>
            <person name="Nakayama T."/>
            <person name="Obornik M."/>
            <person name="Reyes-Prieto A."/>
            <person name="Armbrust E.V."/>
            <person name="Aves S.J."/>
            <person name="Beiko R.G."/>
            <person name="Coutinho P."/>
            <person name="Dacks J.B."/>
            <person name="Durnford D.G."/>
            <person name="Fast N.M."/>
            <person name="Green B.R."/>
            <person name="Grisdale C.J."/>
            <person name="Hempel F."/>
            <person name="Henrissat B."/>
            <person name="Hoppner M.P."/>
            <person name="Ishida K."/>
            <person name="Kim E."/>
            <person name="Koreny L."/>
            <person name="Kroth P.G."/>
            <person name="Liu Y."/>
            <person name="Malik S.B."/>
            <person name="Maier U.G."/>
            <person name="McRose D."/>
            <person name="Mock T."/>
            <person name="Neilson J.A."/>
            <person name="Onodera N.T."/>
            <person name="Poole A.M."/>
            <person name="Pritham E.J."/>
            <person name="Richards T.A."/>
            <person name="Rocap G."/>
            <person name="Roy S.W."/>
            <person name="Sarai C."/>
            <person name="Schaack S."/>
            <person name="Shirato S."/>
            <person name="Slamovits C.H."/>
            <person name="Spencer D.F."/>
            <person name="Suzuki S."/>
            <person name="Worden A.Z."/>
            <person name="Zauner S."/>
            <person name="Barry K."/>
            <person name="Bell C."/>
            <person name="Bharti A.K."/>
            <person name="Crow J.A."/>
            <person name="Grimwood J."/>
            <person name="Kramer R."/>
            <person name="Lindquist E."/>
            <person name="Lucas S."/>
            <person name="Salamov A."/>
            <person name="McFadden G.I."/>
            <person name="Lane C.E."/>
            <person name="Keeling P.J."/>
            <person name="Gray M.W."/>
            <person name="Grigoriev I.V."/>
            <person name="Archibald J.M."/>
        </authorList>
    </citation>
    <scope>NUCLEOTIDE SEQUENCE</scope>
    <source>
        <strain evidence="2 4">CCMP2712</strain>
    </source>
</reference>
<dbReference type="PaxDb" id="55529-EKX39680"/>
<keyword evidence="1" id="KW-0472">Membrane</keyword>
<dbReference type="AlphaFoldDB" id="L1IV20"/>
<dbReference type="KEGG" id="gtt:GUITHDRAFT_114176"/>
<dbReference type="HOGENOM" id="CLU_1780992_0_0_1"/>
<accession>L1IV20</accession>
<gene>
    <name evidence="2" type="ORF">GUITHDRAFT_114176</name>
</gene>
<organism evidence="2">
    <name type="scientific">Guillardia theta (strain CCMP2712)</name>
    <name type="common">Cryptophyte</name>
    <dbReference type="NCBI Taxonomy" id="905079"/>
    <lineage>
        <taxon>Eukaryota</taxon>
        <taxon>Cryptophyceae</taxon>
        <taxon>Pyrenomonadales</taxon>
        <taxon>Geminigeraceae</taxon>
        <taxon>Guillardia</taxon>
    </lineage>
</organism>
<dbReference type="RefSeq" id="XP_005826660.1">
    <property type="nucleotide sequence ID" value="XM_005826603.1"/>
</dbReference>
<dbReference type="OrthoDB" id="10492334at2759"/>
<sequence>MAPAAAVGASVVAMAVVMVVMMRQRVTPTSLILPWYESVSTGDGTGPESVNVWSIPPTISYANTFQDPTKWNGDHVLNGGNKEWAEEDAALHAYNMENWRNKILETQVRRQVKQYDLMNTMRHKDGYKSGLAALAVKIKCSCIEET</sequence>
<reference evidence="3" key="3">
    <citation type="submission" date="2016-03" db="UniProtKB">
        <authorList>
            <consortium name="EnsemblProtists"/>
        </authorList>
    </citation>
    <scope>IDENTIFICATION</scope>
</reference>
<dbReference type="Proteomes" id="UP000011087">
    <property type="component" value="Unassembled WGS sequence"/>
</dbReference>
<dbReference type="EMBL" id="JH993037">
    <property type="protein sequence ID" value="EKX39680.1"/>
    <property type="molecule type" value="Genomic_DNA"/>
</dbReference>
<keyword evidence="4" id="KW-1185">Reference proteome</keyword>
<evidence type="ECO:0000313" key="2">
    <source>
        <dbReference type="EMBL" id="EKX39680.1"/>
    </source>
</evidence>
<dbReference type="GeneID" id="17296510"/>
<evidence type="ECO:0000313" key="4">
    <source>
        <dbReference type="Proteomes" id="UP000011087"/>
    </source>
</evidence>